<reference evidence="3 4" key="1">
    <citation type="submission" date="2018-11" db="EMBL/GenBank/DDBJ databases">
        <authorList>
            <consortium name="Pathogen Informatics"/>
        </authorList>
    </citation>
    <scope>NUCLEOTIDE SEQUENCE [LARGE SCALE GENOMIC DNA]</scope>
</reference>
<organism evidence="4 5">
    <name type="scientific">Heligmosomoides polygyrus</name>
    <name type="common">Parasitic roundworm</name>
    <dbReference type="NCBI Taxonomy" id="6339"/>
    <lineage>
        <taxon>Eukaryota</taxon>
        <taxon>Metazoa</taxon>
        <taxon>Ecdysozoa</taxon>
        <taxon>Nematoda</taxon>
        <taxon>Chromadorea</taxon>
        <taxon>Rhabditida</taxon>
        <taxon>Rhabditina</taxon>
        <taxon>Rhabditomorpha</taxon>
        <taxon>Strongyloidea</taxon>
        <taxon>Heligmosomidae</taxon>
        <taxon>Heligmosomoides</taxon>
    </lineage>
</organism>
<feature type="region of interest" description="Disordered" evidence="1">
    <location>
        <begin position="169"/>
        <end position="188"/>
    </location>
</feature>
<sequence>MEACFYSLSCCRLENSTLQRQPIPCDVAGKRVGIRLPSAADGEGDHLSEAVEVAASNDAGGCAYGGEEDHRRSGVEEWVGCAEVRPTPPRPRSDDEPTRRAQEPVACVHVQKQKPRFSYGITVLHSFNPHLNKLDRKRHSVGRRSMTIFPASVLDGDMSDDGLRELESIVAADDSQEERPRSTRSVDDTDVREVIERTKARANRSAAVGRVSRFSDWKKRHSKQAEMRSPSLKKQQSMSQRGSQVLYLHEWKSGYNAAVAARNINAAFREDFAKDRTIHHWLERVRFGDEILEGEY</sequence>
<evidence type="ECO:0000313" key="5">
    <source>
        <dbReference type="WBParaSite" id="HPBE_0000191601-mRNA-1"/>
    </source>
</evidence>
<accession>A0A3P7WXE2</accession>
<accession>A0A183F6X4</accession>
<keyword evidence="4" id="KW-1185">Reference proteome</keyword>
<feature type="compositionally biased region" description="Basic and acidic residues" evidence="1">
    <location>
        <begin position="91"/>
        <end position="102"/>
    </location>
</feature>
<feature type="region of interest" description="Disordered" evidence="1">
    <location>
        <begin position="219"/>
        <end position="238"/>
    </location>
</feature>
<dbReference type="InterPro" id="IPR041426">
    <property type="entry name" value="Mos1_HTH"/>
</dbReference>
<dbReference type="Proteomes" id="UP000050761">
    <property type="component" value="Unassembled WGS sequence"/>
</dbReference>
<feature type="region of interest" description="Disordered" evidence="1">
    <location>
        <begin position="81"/>
        <end position="104"/>
    </location>
</feature>
<dbReference type="EMBL" id="UZAH01002449">
    <property type="protein sequence ID" value="VDO22102.1"/>
    <property type="molecule type" value="Genomic_DNA"/>
</dbReference>
<name>A0A183F6X4_HELPZ</name>
<proteinExistence type="predicted"/>
<evidence type="ECO:0000256" key="1">
    <source>
        <dbReference type="SAM" id="MobiDB-lite"/>
    </source>
</evidence>
<evidence type="ECO:0000313" key="3">
    <source>
        <dbReference type="EMBL" id="VDO22102.1"/>
    </source>
</evidence>
<protein>
    <submittedName>
        <fullName evidence="5">HTH_48 domain-containing protein</fullName>
    </submittedName>
</protein>
<dbReference type="Pfam" id="PF17906">
    <property type="entry name" value="HTH_48"/>
    <property type="match status" value="1"/>
</dbReference>
<feature type="domain" description="Mos1 transposase HTH" evidence="2">
    <location>
        <begin position="247"/>
        <end position="289"/>
    </location>
</feature>
<dbReference type="WBParaSite" id="HPBE_0000191601-mRNA-1">
    <property type="protein sequence ID" value="HPBE_0000191601-mRNA-1"/>
    <property type="gene ID" value="HPBE_0000191601"/>
</dbReference>
<gene>
    <name evidence="3" type="ORF">HPBE_LOCUS1917</name>
</gene>
<dbReference type="AlphaFoldDB" id="A0A183F6X4"/>
<evidence type="ECO:0000259" key="2">
    <source>
        <dbReference type="Pfam" id="PF17906"/>
    </source>
</evidence>
<evidence type="ECO:0000313" key="4">
    <source>
        <dbReference type="Proteomes" id="UP000050761"/>
    </source>
</evidence>
<dbReference type="Gene3D" id="1.10.10.1450">
    <property type="match status" value="1"/>
</dbReference>
<feature type="compositionally biased region" description="Basic and acidic residues" evidence="1">
    <location>
        <begin position="177"/>
        <end position="188"/>
    </location>
</feature>
<reference evidence="5" key="2">
    <citation type="submission" date="2019-09" db="UniProtKB">
        <authorList>
            <consortium name="WormBaseParasite"/>
        </authorList>
    </citation>
    <scope>IDENTIFICATION</scope>
</reference>